<name>A0ABS8IJ99_9NOSO</name>
<dbReference type="RefSeq" id="WP_229489753.1">
    <property type="nucleotide sequence ID" value="NZ_JAIVFQ010000100.1"/>
</dbReference>
<organism evidence="1 2">
    <name type="scientific">Nostoc favosum CHAB5714</name>
    <dbReference type="NCBI Taxonomy" id="2780399"/>
    <lineage>
        <taxon>Bacteria</taxon>
        <taxon>Bacillati</taxon>
        <taxon>Cyanobacteriota</taxon>
        <taxon>Cyanophyceae</taxon>
        <taxon>Nostocales</taxon>
        <taxon>Nostocaceae</taxon>
        <taxon>Nostoc</taxon>
        <taxon>Nostoc favosum</taxon>
    </lineage>
</organism>
<comment type="caution">
    <text evidence="1">The sequence shown here is derived from an EMBL/GenBank/DDBJ whole genome shotgun (WGS) entry which is preliminary data.</text>
</comment>
<keyword evidence="2" id="KW-1185">Reference proteome</keyword>
<sequence length="78" mass="8639">MTVELSQLQIAQPVRYLIGIHNGKTAKISNIRKSPLSIKDTHVVMLTFDDDSLTPHLKTQSLTAYNGIIAECEIDSKS</sequence>
<accession>A0ABS8IJ99</accession>
<evidence type="ECO:0000313" key="2">
    <source>
        <dbReference type="Proteomes" id="UP001199525"/>
    </source>
</evidence>
<evidence type="ECO:0000313" key="1">
    <source>
        <dbReference type="EMBL" id="MCC5603949.1"/>
    </source>
</evidence>
<reference evidence="1 2" key="1">
    <citation type="journal article" date="2021" name="Microorganisms">
        <title>Genome Evolution of Filamentous Cyanobacterium Nostoc Species: From Facultative Symbiosis to Free Living.</title>
        <authorList>
            <person name="Huo D."/>
            <person name="Li H."/>
            <person name="Cai F."/>
            <person name="Guo X."/>
            <person name="Qiao Z."/>
            <person name="Wang W."/>
            <person name="Yu G."/>
            <person name="Li R."/>
        </authorList>
    </citation>
    <scope>NUCLEOTIDE SEQUENCE [LARGE SCALE GENOMIC DNA]</scope>
    <source>
        <strain evidence="1 2">CHAB 5714</strain>
    </source>
</reference>
<gene>
    <name evidence="1" type="ORF">LC586_33475</name>
</gene>
<proteinExistence type="predicted"/>
<protein>
    <submittedName>
        <fullName evidence="1">Uncharacterized protein</fullName>
    </submittedName>
</protein>
<dbReference type="EMBL" id="JAIVFQ010000100">
    <property type="protein sequence ID" value="MCC5603949.1"/>
    <property type="molecule type" value="Genomic_DNA"/>
</dbReference>
<dbReference type="Proteomes" id="UP001199525">
    <property type="component" value="Unassembled WGS sequence"/>
</dbReference>